<dbReference type="GO" id="GO:0008198">
    <property type="term" value="F:ferrous iron binding"/>
    <property type="evidence" value="ECO:0007669"/>
    <property type="project" value="TreeGrafter"/>
</dbReference>
<dbReference type="SUPFAM" id="SSF47240">
    <property type="entry name" value="Ferritin-like"/>
    <property type="match status" value="1"/>
</dbReference>
<comment type="similarity">
    <text evidence="1">Belongs to the ferritin family.</text>
</comment>
<dbReference type="GO" id="GO:0008199">
    <property type="term" value="F:ferric iron binding"/>
    <property type="evidence" value="ECO:0007669"/>
    <property type="project" value="InterPro"/>
</dbReference>
<dbReference type="InterPro" id="IPR009078">
    <property type="entry name" value="Ferritin-like_SF"/>
</dbReference>
<keyword evidence="6" id="KW-0408">Iron</keyword>
<comment type="subcellular location">
    <subcellularLocation>
        <location evidence="3">Autolysosome</location>
    </subcellularLocation>
</comment>
<evidence type="ECO:0000313" key="9">
    <source>
        <dbReference type="Proteomes" id="UP000437017"/>
    </source>
</evidence>
<dbReference type="GO" id="GO:0006879">
    <property type="term" value="P:intracellular iron ion homeostasis"/>
    <property type="evidence" value="ECO:0007669"/>
    <property type="project" value="InterPro"/>
</dbReference>
<evidence type="ECO:0000256" key="5">
    <source>
        <dbReference type="ARBA" id="ARBA00047045"/>
    </source>
</evidence>
<comment type="caution">
    <text evidence="8">The sequence shown here is derived from an EMBL/GenBank/DDBJ whole genome shotgun (WGS) entry which is preliminary data.</text>
</comment>
<dbReference type="AlphaFoldDB" id="A0A643BXQ6"/>
<dbReference type="InterPro" id="IPR012347">
    <property type="entry name" value="Ferritin-like"/>
</dbReference>
<dbReference type="GO" id="GO:0006826">
    <property type="term" value="P:iron ion transport"/>
    <property type="evidence" value="ECO:0007669"/>
    <property type="project" value="InterPro"/>
</dbReference>
<feature type="non-terminal residue" evidence="8">
    <location>
        <position position="1"/>
    </location>
</feature>
<accession>A0A643BXQ6</accession>
<evidence type="ECO:0000259" key="7">
    <source>
        <dbReference type="Pfam" id="PF00210"/>
    </source>
</evidence>
<comment type="subunit">
    <text evidence="5">Oligomer of 24 subunits. There are two types of subunits: L (light) chain and H (heavy) chain. The major chain can be light or heavy, depending on the species and tissue type. The functional molecule forms a roughly spherical shell with a diameter of 12 nm and contains a central cavity into which the insoluble mineral iron core is deposited. Interacts with NCOA4.</text>
</comment>
<sequence>VWTEQTQRHLFLQPPTNLQPFFPVVTFRPNHSAILGLRTSQHHFLSLAPYYPSTMSSQIHQNDSIQVEAAINRLVNTHLRASCTHLFPPHRALFQDAQKPSQKEWNKTQDAVEAAILMEKNLNQALLDPHALGCARIDPHLCDFLESRFLDEQVKLIQKMATT</sequence>
<gene>
    <name evidence="8" type="ORF">E2I00_012986</name>
</gene>
<dbReference type="Pfam" id="PF00210">
    <property type="entry name" value="Ferritin"/>
    <property type="match status" value="1"/>
</dbReference>
<dbReference type="OrthoDB" id="186462at2759"/>
<dbReference type="InterPro" id="IPR008331">
    <property type="entry name" value="Ferritin_DPS_dom"/>
</dbReference>
<evidence type="ECO:0000313" key="8">
    <source>
        <dbReference type="EMBL" id="KAB0392560.1"/>
    </source>
</evidence>
<dbReference type="Gene3D" id="1.20.1260.10">
    <property type="match status" value="1"/>
</dbReference>
<dbReference type="GO" id="GO:0044754">
    <property type="term" value="C:autolysosome"/>
    <property type="evidence" value="ECO:0007669"/>
    <property type="project" value="UniProtKB-SubCell"/>
</dbReference>
<dbReference type="PANTHER" id="PTHR11431">
    <property type="entry name" value="FERRITIN"/>
    <property type="match status" value="1"/>
</dbReference>
<evidence type="ECO:0000256" key="6">
    <source>
        <dbReference type="PIRSR" id="PIRSR601519-1"/>
    </source>
</evidence>
<dbReference type="InterPro" id="IPR001519">
    <property type="entry name" value="Ferritin"/>
</dbReference>
<feature type="binding site" evidence="6">
    <location>
        <position position="153"/>
    </location>
    <ligand>
        <name>Fe cation</name>
        <dbReference type="ChEBI" id="CHEBI:24875"/>
        <label>1</label>
    </ligand>
</feature>
<protein>
    <recommendedName>
        <fullName evidence="2">Ferritin light chain</fullName>
    </recommendedName>
</protein>
<organism evidence="8 9">
    <name type="scientific">Balaenoptera physalus</name>
    <name type="common">Fin whale</name>
    <name type="synonym">Balaena physalus</name>
    <dbReference type="NCBI Taxonomy" id="9770"/>
    <lineage>
        <taxon>Eukaryota</taxon>
        <taxon>Metazoa</taxon>
        <taxon>Chordata</taxon>
        <taxon>Craniata</taxon>
        <taxon>Vertebrata</taxon>
        <taxon>Euteleostomi</taxon>
        <taxon>Mammalia</taxon>
        <taxon>Eutheria</taxon>
        <taxon>Laurasiatheria</taxon>
        <taxon>Artiodactyla</taxon>
        <taxon>Whippomorpha</taxon>
        <taxon>Cetacea</taxon>
        <taxon>Mysticeti</taxon>
        <taxon>Balaenopteridae</taxon>
        <taxon>Balaenoptera</taxon>
    </lineage>
</organism>
<feature type="domain" description="Ferritin/DPS" evidence="7">
    <location>
        <begin position="94"/>
        <end position="162"/>
    </location>
</feature>
<dbReference type="Proteomes" id="UP000437017">
    <property type="component" value="Unassembled WGS sequence"/>
</dbReference>
<evidence type="ECO:0000256" key="3">
    <source>
        <dbReference type="ARBA" id="ARBA00044942"/>
    </source>
</evidence>
<proteinExistence type="inferred from homology"/>
<evidence type="ECO:0000256" key="4">
    <source>
        <dbReference type="ARBA" id="ARBA00045578"/>
    </source>
</evidence>
<keyword evidence="9" id="KW-1185">Reference proteome</keyword>
<feature type="binding site" evidence="6">
    <location>
        <position position="119"/>
    </location>
    <ligand>
        <name>Fe cation</name>
        <dbReference type="ChEBI" id="CHEBI:24875"/>
        <label>1</label>
    </ligand>
</feature>
<name>A0A643BXQ6_BALPH</name>
<reference evidence="8 9" key="1">
    <citation type="journal article" date="2019" name="PLoS ONE">
        <title>Genomic analyses reveal an absence of contemporary introgressive admixture between fin whales and blue whales, despite known hybrids.</title>
        <authorList>
            <person name="Westbury M.V."/>
            <person name="Petersen B."/>
            <person name="Lorenzen E.D."/>
        </authorList>
    </citation>
    <scope>NUCLEOTIDE SEQUENCE [LARGE SCALE GENOMIC DNA]</scope>
    <source>
        <strain evidence="8">FinWhale-01</strain>
    </source>
</reference>
<evidence type="ECO:0000256" key="1">
    <source>
        <dbReference type="ARBA" id="ARBA00007513"/>
    </source>
</evidence>
<comment type="function">
    <text evidence="4">Stores iron in a soluble, non-toxic, readily available form. Important for iron homeostasis. Iron is taken up in the ferrous form and deposited as ferric hydroxides after oxidation. Also plays a role in delivery of iron to cells. Mediates iron uptake in capsule cells of the developing kidney. Delivery to lysosomes by the cargo receptor NCOA4 for autophagic degradation and release or iron.</text>
</comment>
<dbReference type="EMBL" id="SGJD01003746">
    <property type="protein sequence ID" value="KAB0392560.1"/>
    <property type="molecule type" value="Genomic_DNA"/>
</dbReference>
<dbReference type="PANTHER" id="PTHR11431:SF47">
    <property type="entry name" value="FERRITIN LIGHT CHAIN"/>
    <property type="match status" value="1"/>
</dbReference>
<evidence type="ECO:0000256" key="2">
    <source>
        <dbReference type="ARBA" id="ARBA00040044"/>
    </source>
</evidence>
<keyword evidence="6" id="KW-0479">Metal-binding</keyword>